<organism evidence="1 2">
    <name type="scientific">Nakamurella aerolata</name>
    <dbReference type="NCBI Taxonomy" id="1656892"/>
    <lineage>
        <taxon>Bacteria</taxon>
        <taxon>Bacillati</taxon>
        <taxon>Actinomycetota</taxon>
        <taxon>Actinomycetes</taxon>
        <taxon>Nakamurellales</taxon>
        <taxon>Nakamurellaceae</taxon>
        <taxon>Nakamurella</taxon>
    </lineage>
</organism>
<gene>
    <name evidence="1" type="ORF">HKD39_06605</name>
</gene>
<dbReference type="NCBIfam" id="TIGR04338">
    <property type="entry name" value="HEXXH_Rv0185"/>
    <property type="match status" value="1"/>
</dbReference>
<dbReference type="EMBL" id="JABEND010000003">
    <property type="protein sequence ID" value="NNG35384.1"/>
    <property type="molecule type" value="Genomic_DNA"/>
</dbReference>
<accession>A0A849A2W4</accession>
<dbReference type="InterPro" id="IPR027595">
    <property type="entry name" value="CHP04338"/>
</dbReference>
<evidence type="ECO:0000313" key="1">
    <source>
        <dbReference type="EMBL" id="NNG35384.1"/>
    </source>
</evidence>
<keyword evidence="2" id="KW-1185">Reference proteome</keyword>
<evidence type="ECO:0000313" key="2">
    <source>
        <dbReference type="Proteomes" id="UP000562984"/>
    </source>
</evidence>
<dbReference type="GO" id="GO:0016787">
    <property type="term" value="F:hydrolase activity"/>
    <property type="evidence" value="ECO:0007669"/>
    <property type="project" value="UniProtKB-KW"/>
</dbReference>
<proteinExistence type="predicted"/>
<protein>
    <submittedName>
        <fullName evidence="1">TIGR04338 family metallohydrolase</fullName>
    </submittedName>
</protein>
<keyword evidence="1" id="KW-0378">Hydrolase</keyword>
<dbReference type="RefSeq" id="WP_171199082.1">
    <property type="nucleotide sequence ID" value="NZ_JABEND010000003.1"/>
</dbReference>
<name>A0A849A2W4_9ACTN</name>
<sequence>MTQPGRDADRSRVYEAEGLVRRLLERPGAQRTVQVAGSTIDLPAERRFASVESVQHYVDTVLALPAVRGHWPERAAAPVTVRRRRGTGSAHYEYTGAVIAVPDQRDAATAGPWAMRELVVLHELAHHLAGDAHTAHGQRFRITMIELSEIALGPQLALLLRVIYADQGLR</sequence>
<reference evidence="1 2" key="1">
    <citation type="submission" date="2020-05" db="EMBL/GenBank/DDBJ databases">
        <title>Nakamurella sp. DB0629 isolated from air conditioner.</title>
        <authorList>
            <person name="Kim D.H."/>
            <person name="Kim D.-U."/>
        </authorList>
    </citation>
    <scope>NUCLEOTIDE SEQUENCE [LARGE SCALE GENOMIC DNA]</scope>
    <source>
        <strain evidence="1 2">DB0629</strain>
    </source>
</reference>
<dbReference type="Proteomes" id="UP000562984">
    <property type="component" value="Unassembled WGS sequence"/>
</dbReference>
<comment type="caution">
    <text evidence="1">The sequence shown here is derived from an EMBL/GenBank/DDBJ whole genome shotgun (WGS) entry which is preliminary data.</text>
</comment>
<dbReference type="AlphaFoldDB" id="A0A849A2W4"/>